<dbReference type="AlphaFoldDB" id="A0A285PEC6"/>
<accession>A0A285PEC6</accession>
<proteinExistence type="predicted"/>
<dbReference type="Proteomes" id="UP000219439">
    <property type="component" value="Unassembled WGS sequence"/>
</dbReference>
<dbReference type="EMBL" id="OBEL01000003">
    <property type="protein sequence ID" value="SNZ20082.1"/>
    <property type="molecule type" value="Genomic_DNA"/>
</dbReference>
<organism evidence="1 2">
    <name type="scientific">Cohaesibacter gelatinilyticus</name>
    <dbReference type="NCBI Taxonomy" id="372072"/>
    <lineage>
        <taxon>Bacteria</taxon>
        <taxon>Pseudomonadati</taxon>
        <taxon>Pseudomonadota</taxon>
        <taxon>Alphaproteobacteria</taxon>
        <taxon>Hyphomicrobiales</taxon>
        <taxon>Cohaesibacteraceae</taxon>
    </lineage>
</organism>
<evidence type="ECO:0000313" key="1">
    <source>
        <dbReference type="EMBL" id="SNZ20082.1"/>
    </source>
</evidence>
<gene>
    <name evidence="1" type="ORF">SAMN06265368_3181</name>
</gene>
<protein>
    <submittedName>
        <fullName evidence="1">Uncharacterized protein</fullName>
    </submittedName>
</protein>
<reference evidence="1 2" key="1">
    <citation type="submission" date="2017-09" db="EMBL/GenBank/DDBJ databases">
        <authorList>
            <person name="Ehlers B."/>
            <person name="Leendertz F.H."/>
        </authorList>
    </citation>
    <scope>NUCLEOTIDE SEQUENCE [LARGE SCALE GENOMIC DNA]</scope>
    <source>
        <strain evidence="1 2">DSM 18289</strain>
    </source>
</reference>
<evidence type="ECO:0000313" key="2">
    <source>
        <dbReference type="Proteomes" id="UP000219439"/>
    </source>
</evidence>
<keyword evidence="2" id="KW-1185">Reference proteome</keyword>
<name>A0A285PEC6_9HYPH</name>
<sequence>MHWSCSLFLIISITMTNTLTDSEKKIQSLQSSLLYLKAWNDKCLPLRFVAWIAYGSEDPMLTLKQLSRRSHASLPENSRDCIREMAKTLLRELHEIE</sequence>